<evidence type="ECO:0000256" key="2">
    <source>
        <dbReference type="ARBA" id="ARBA00011903"/>
    </source>
</evidence>
<keyword evidence="5" id="KW-0418">Kinase</keyword>
<keyword evidence="7" id="KW-0829">Tyrosine-protein kinase</keyword>
<evidence type="ECO:0000256" key="4">
    <source>
        <dbReference type="ARBA" id="ARBA00022741"/>
    </source>
</evidence>
<evidence type="ECO:0000256" key="5">
    <source>
        <dbReference type="ARBA" id="ARBA00022777"/>
    </source>
</evidence>
<dbReference type="CDD" id="cd05387">
    <property type="entry name" value="BY-kinase"/>
    <property type="match status" value="1"/>
</dbReference>
<dbReference type="KEGG" id="hcv:FTV88_1143"/>
<gene>
    <name evidence="10" type="ORF">FTV88_1143</name>
</gene>
<dbReference type="Gene3D" id="3.40.50.300">
    <property type="entry name" value="P-loop containing nucleotide triphosphate hydrolases"/>
    <property type="match status" value="1"/>
</dbReference>
<keyword evidence="4" id="KW-0547">Nucleotide-binding</keyword>
<comment type="similarity">
    <text evidence="1">Belongs to the CpsD/CapB family.</text>
</comment>
<dbReference type="PANTHER" id="PTHR32309:SF13">
    <property type="entry name" value="FERRIC ENTEROBACTIN TRANSPORT PROTEIN FEPE"/>
    <property type="match status" value="1"/>
</dbReference>
<dbReference type="NCBIfam" id="TIGR01007">
    <property type="entry name" value="eps_fam"/>
    <property type="match status" value="1"/>
</dbReference>
<dbReference type="RefSeq" id="WP_153724702.1">
    <property type="nucleotide sequence ID" value="NZ_CP045875.1"/>
</dbReference>
<evidence type="ECO:0000256" key="3">
    <source>
        <dbReference type="ARBA" id="ARBA00022679"/>
    </source>
</evidence>
<accession>A0A5Q2N4W0</accession>
<dbReference type="Pfam" id="PF13614">
    <property type="entry name" value="AAA_31"/>
    <property type="match status" value="1"/>
</dbReference>
<dbReference type="InterPro" id="IPR050445">
    <property type="entry name" value="Bact_polysacc_biosynth/exp"/>
</dbReference>
<dbReference type="EMBL" id="CP045875">
    <property type="protein sequence ID" value="QGG47290.1"/>
    <property type="molecule type" value="Genomic_DNA"/>
</dbReference>
<evidence type="ECO:0000256" key="7">
    <source>
        <dbReference type="ARBA" id="ARBA00023137"/>
    </source>
</evidence>
<dbReference type="SUPFAM" id="SSF52540">
    <property type="entry name" value="P-loop containing nucleoside triphosphate hydrolases"/>
    <property type="match status" value="1"/>
</dbReference>
<sequence length="235" mass="26010">MPFFNKKTAPTKPINGRHLYTYNNPKSPIAEAYRTIRTSMHYASADDNANAFLFTSAAPEEGKSTTIANLAVAYAQTGTRTLLIDCDLRKPTQHRTFQISNGRGLTNILVDNIEPQAIIAQSALENLHILTSGPVPPNPSELLQSNKMKKLLQELKAKYDLILIDTPPTLAVTDAAILASTVDGIILVIQAKKTKITSVQEAQYRLQQANGKIIGTILNGTDIPKDYYYYYQQEE</sequence>
<comment type="catalytic activity">
    <reaction evidence="8">
        <text>L-tyrosyl-[protein] + ATP = O-phospho-L-tyrosyl-[protein] + ADP + H(+)</text>
        <dbReference type="Rhea" id="RHEA:10596"/>
        <dbReference type="Rhea" id="RHEA-COMP:10136"/>
        <dbReference type="Rhea" id="RHEA-COMP:20101"/>
        <dbReference type="ChEBI" id="CHEBI:15378"/>
        <dbReference type="ChEBI" id="CHEBI:30616"/>
        <dbReference type="ChEBI" id="CHEBI:46858"/>
        <dbReference type="ChEBI" id="CHEBI:61978"/>
        <dbReference type="ChEBI" id="CHEBI:456216"/>
        <dbReference type="EC" id="2.7.10.2"/>
    </reaction>
</comment>
<dbReference type="AlphaFoldDB" id="A0A5Q2N4W0"/>
<protein>
    <recommendedName>
        <fullName evidence="2">non-specific protein-tyrosine kinase</fullName>
        <ecNumber evidence="2">2.7.10.2</ecNumber>
    </recommendedName>
</protein>
<evidence type="ECO:0000256" key="8">
    <source>
        <dbReference type="ARBA" id="ARBA00051245"/>
    </source>
</evidence>
<evidence type="ECO:0000259" key="9">
    <source>
        <dbReference type="Pfam" id="PF13614"/>
    </source>
</evidence>
<dbReference type="FunFam" id="3.40.50.300:FF:000527">
    <property type="entry name" value="Tyrosine-protein kinase etk"/>
    <property type="match status" value="1"/>
</dbReference>
<feature type="domain" description="AAA" evidence="9">
    <location>
        <begin position="62"/>
        <end position="200"/>
    </location>
</feature>
<dbReference type="InterPro" id="IPR027417">
    <property type="entry name" value="P-loop_NTPase"/>
</dbReference>
<dbReference type="GO" id="GO:0042802">
    <property type="term" value="F:identical protein binding"/>
    <property type="evidence" value="ECO:0007669"/>
    <property type="project" value="UniProtKB-ARBA"/>
</dbReference>
<dbReference type="InterPro" id="IPR005702">
    <property type="entry name" value="Wzc-like_C"/>
</dbReference>
<dbReference type="InterPro" id="IPR025669">
    <property type="entry name" value="AAA_dom"/>
</dbReference>
<dbReference type="GO" id="GO:0005524">
    <property type="term" value="F:ATP binding"/>
    <property type="evidence" value="ECO:0007669"/>
    <property type="project" value="UniProtKB-KW"/>
</dbReference>
<dbReference type="OrthoDB" id="9794577at2"/>
<dbReference type="PANTHER" id="PTHR32309">
    <property type="entry name" value="TYROSINE-PROTEIN KINASE"/>
    <property type="match status" value="1"/>
</dbReference>
<reference evidence="11" key="1">
    <citation type="submission" date="2019-11" db="EMBL/GenBank/DDBJ databases">
        <title>Genome sequence of Heliorestis convoluta strain HH, an alkaliphilic and minimalistic phototrophic bacterium from a soda lake in Egypt.</title>
        <authorList>
            <person name="Dewey E.D."/>
            <person name="Stokes L.M."/>
            <person name="Burchell B.M."/>
            <person name="Shaffer K.N."/>
            <person name="Huntington A.M."/>
            <person name="Baker J.M."/>
            <person name="Nadendla S."/>
            <person name="Giglio M.G."/>
            <person name="Touchman J.W."/>
            <person name="Blankenship R.E."/>
            <person name="Madigan M.T."/>
            <person name="Sattley W.M."/>
        </authorList>
    </citation>
    <scope>NUCLEOTIDE SEQUENCE [LARGE SCALE GENOMIC DNA]</scope>
    <source>
        <strain evidence="11">HH</strain>
    </source>
</reference>
<dbReference type="Proteomes" id="UP000366051">
    <property type="component" value="Chromosome"/>
</dbReference>
<name>A0A5Q2N4W0_9FIRM</name>
<keyword evidence="3" id="KW-0808">Transferase</keyword>
<keyword evidence="6" id="KW-0067">ATP-binding</keyword>
<evidence type="ECO:0000313" key="11">
    <source>
        <dbReference type="Proteomes" id="UP000366051"/>
    </source>
</evidence>
<proteinExistence type="inferred from homology"/>
<organism evidence="10 11">
    <name type="scientific">Heliorestis convoluta</name>
    <dbReference type="NCBI Taxonomy" id="356322"/>
    <lineage>
        <taxon>Bacteria</taxon>
        <taxon>Bacillati</taxon>
        <taxon>Bacillota</taxon>
        <taxon>Clostridia</taxon>
        <taxon>Eubacteriales</taxon>
        <taxon>Heliobacteriaceae</taxon>
        <taxon>Heliorestis</taxon>
    </lineage>
</organism>
<dbReference type="EC" id="2.7.10.2" evidence="2"/>
<keyword evidence="11" id="KW-1185">Reference proteome</keyword>
<evidence type="ECO:0000256" key="1">
    <source>
        <dbReference type="ARBA" id="ARBA00007316"/>
    </source>
</evidence>
<evidence type="ECO:0000256" key="6">
    <source>
        <dbReference type="ARBA" id="ARBA00022840"/>
    </source>
</evidence>
<dbReference type="GO" id="GO:0004715">
    <property type="term" value="F:non-membrane spanning protein tyrosine kinase activity"/>
    <property type="evidence" value="ECO:0007669"/>
    <property type="project" value="UniProtKB-EC"/>
</dbReference>
<dbReference type="GO" id="GO:0005886">
    <property type="term" value="C:plasma membrane"/>
    <property type="evidence" value="ECO:0007669"/>
    <property type="project" value="UniProtKB-ARBA"/>
</dbReference>
<evidence type="ECO:0000313" key="10">
    <source>
        <dbReference type="EMBL" id="QGG47290.1"/>
    </source>
</evidence>